<comment type="caution">
    <text evidence="16">The sequence shown here is derived from an EMBL/GenBank/DDBJ whole genome shotgun (WGS) entry which is preliminary data.</text>
</comment>
<dbReference type="Gene3D" id="2.60.40.420">
    <property type="entry name" value="Cupredoxins - blue copper proteins"/>
    <property type="match status" value="3"/>
</dbReference>
<keyword evidence="7" id="KW-0560">Oxidoreductase</keyword>
<dbReference type="InterPro" id="IPR045087">
    <property type="entry name" value="Cu-oxidase_fam"/>
</dbReference>
<dbReference type="PANTHER" id="PTHR11709">
    <property type="entry name" value="MULTI-COPPER OXIDASE"/>
    <property type="match status" value="1"/>
</dbReference>
<keyword evidence="10" id="KW-0325">Glycoprotein</keyword>
<dbReference type="PANTHER" id="PTHR11709:SF87">
    <property type="entry name" value="LACCASE"/>
    <property type="match status" value="1"/>
</dbReference>
<keyword evidence="11" id="KW-0439">Lignin degradation</keyword>
<keyword evidence="5" id="KW-0479">Metal-binding</keyword>
<accession>A0AAJ0HEU8</accession>
<dbReference type="Proteomes" id="UP001275084">
    <property type="component" value="Unassembled WGS sequence"/>
</dbReference>
<dbReference type="PROSITE" id="PS00079">
    <property type="entry name" value="MULTICOPPER_OXIDASE1"/>
    <property type="match status" value="1"/>
</dbReference>
<dbReference type="EC" id="1.10.3.2" evidence="4"/>
<dbReference type="InterPro" id="IPR008972">
    <property type="entry name" value="Cupredoxin"/>
</dbReference>
<feature type="chain" id="PRO_5042485105" description="laccase" evidence="12">
    <location>
        <begin position="22"/>
        <end position="600"/>
    </location>
</feature>
<dbReference type="InterPro" id="IPR011707">
    <property type="entry name" value="Cu-oxidase-like_N"/>
</dbReference>
<dbReference type="AlphaFoldDB" id="A0AAJ0HEU8"/>
<dbReference type="GO" id="GO:0052716">
    <property type="term" value="F:hydroquinone:oxygen oxidoreductase activity"/>
    <property type="evidence" value="ECO:0007669"/>
    <property type="project" value="UniProtKB-EC"/>
</dbReference>
<comment type="cofactor">
    <cofactor evidence="2">
        <name>Cu cation</name>
        <dbReference type="ChEBI" id="CHEBI:23378"/>
    </cofactor>
</comment>
<dbReference type="InterPro" id="IPR002355">
    <property type="entry name" value="Cu_oxidase_Cu_BS"/>
</dbReference>
<dbReference type="CDD" id="cd13901">
    <property type="entry name" value="CuRO_3_MaLCC_like"/>
    <property type="match status" value="1"/>
</dbReference>
<evidence type="ECO:0000256" key="11">
    <source>
        <dbReference type="ARBA" id="ARBA00023185"/>
    </source>
</evidence>
<dbReference type="SUPFAM" id="SSF49503">
    <property type="entry name" value="Cupredoxins"/>
    <property type="match status" value="3"/>
</dbReference>
<feature type="domain" description="Plastocyanin-like" evidence="13">
    <location>
        <begin position="205"/>
        <end position="359"/>
    </location>
</feature>
<reference evidence="16" key="1">
    <citation type="journal article" date="2023" name="Mol. Phylogenet. Evol.">
        <title>Genome-scale phylogeny and comparative genomics of the fungal order Sordariales.</title>
        <authorList>
            <person name="Hensen N."/>
            <person name="Bonometti L."/>
            <person name="Westerberg I."/>
            <person name="Brannstrom I.O."/>
            <person name="Guillou S."/>
            <person name="Cros-Aarteil S."/>
            <person name="Calhoun S."/>
            <person name="Haridas S."/>
            <person name="Kuo A."/>
            <person name="Mondo S."/>
            <person name="Pangilinan J."/>
            <person name="Riley R."/>
            <person name="LaButti K."/>
            <person name="Andreopoulos B."/>
            <person name="Lipzen A."/>
            <person name="Chen C."/>
            <person name="Yan M."/>
            <person name="Daum C."/>
            <person name="Ng V."/>
            <person name="Clum A."/>
            <person name="Steindorff A."/>
            <person name="Ohm R.A."/>
            <person name="Martin F."/>
            <person name="Silar P."/>
            <person name="Natvig D.O."/>
            <person name="Lalanne C."/>
            <person name="Gautier V."/>
            <person name="Ament-Velasquez S.L."/>
            <person name="Kruys A."/>
            <person name="Hutchinson M.I."/>
            <person name="Powell A.J."/>
            <person name="Barry K."/>
            <person name="Miller A.N."/>
            <person name="Grigoriev I.V."/>
            <person name="Debuchy R."/>
            <person name="Gladieux P."/>
            <person name="Hiltunen Thoren M."/>
            <person name="Johannesson H."/>
        </authorList>
    </citation>
    <scope>NUCLEOTIDE SEQUENCE</scope>
    <source>
        <strain evidence="16">CBS 955.72</strain>
    </source>
</reference>
<feature type="signal peptide" evidence="12">
    <location>
        <begin position="1"/>
        <end position="21"/>
    </location>
</feature>
<evidence type="ECO:0000256" key="12">
    <source>
        <dbReference type="SAM" id="SignalP"/>
    </source>
</evidence>
<feature type="domain" description="Plastocyanin-like" evidence="14">
    <location>
        <begin position="430"/>
        <end position="566"/>
    </location>
</feature>
<evidence type="ECO:0000313" key="16">
    <source>
        <dbReference type="EMBL" id="KAK3349485.1"/>
    </source>
</evidence>
<evidence type="ECO:0000256" key="5">
    <source>
        <dbReference type="ARBA" id="ARBA00022723"/>
    </source>
</evidence>
<comment type="catalytic activity">
    <reaction evidence="1">
        <text>4 hydroquinone + O2 = 4 benzosemiquinone + 2 H2O</text>
        <dbReference type="Rhea" id="RHEA:11276"/>
        <dbReference type="ChEBI" id="CHEBI:15377"/>
        <dbReference type="ChEBI" id="CHEBI:15379"/>
        <dbReference type="ChEBI" id="CHEBI:17594"/>
        <dbReference type="ChEBI" id="CHEBI:17977"/>
        <dbReference type="EC" id="1.10.3.2"/>
    </reaction>
</comment>
<dbReference type="Pfam" id="PF00394">
    <property type="entry name" value="Cu-oxidase"/>
    <property type="match status" value="1"/>
</dbReference>
<keyword evidence="8" id="KW-0186">Copper</keyword>
<keyword evidence="9" id="KW-1015">Disulfide bond</keyword>
<keyword evidence="17" id="KW-1185">Reference proteome</keyword>
<dbReference type="GO" id="GO:0046274">
    <property type="term" value="P:lignin catabolic process"/>
    <property type="evidence" value="ECO:0007669"/>
    <property type="project" value="UniProtKB-KW"/>
</dbReference>
<dbReference type="FunFam" id="2.60.40.420:FF:000021">
    <property type="entry name" value="Extracellular dihydrogeodin oxidase/laccase"/>
    <property type="match status" value="1"/>
</dbReference>
<evidence type="ECO:0000313" key="17">
    <source>
        <dbReference type="Proteomes" id="UP001275084"/>
    </source>
</evidence>
<evidence type="ECO:0000259" key="14">
    <source>
        <dbReference type="Pfam" id="PF07731"/>
    </source>
</evidence>
<dbReference type="GO" id="GO:0005507">
    <property type="term" value="F:copper ion binding"/>
    <property type="evidence" value="ECO:0007669"/>
    <property type="project" value="InterPro"/>
</dbReference>
<dbReference type="InterPro" id="IPR001117">
    <property type="entry name" value="Cu-oxidase_2nd"/>
</dbReference>
<evidence type="ECO:0000256" key="3">
    <source>
        <dbReference type="ARBA" id="ARBA00010609"/>
    </source>
</evidence>
<feature type="domain" description="Plastocyanin-like" evidence="15">
    <location>
        <begin position="82"/>
        <end position="193"/>
    </location>
</feature>
<evidence type="ECO:0000259" key="13">
    <source>
        <dbReference type="Pfam" id="PF00394"/>
    </source>
</evidence>
<dbReference type="EMBL" id="JAUIQD010000005">
    <property type="protein sequence ID" value="KAK3349485.1"/>
    <property type="molecule type" value="Genomic_DNA"/>
</dbReference>
<dbReference type="CDD" id="cd13854">
    <property type="entry name" value="CuRO_1_MaLCC_like"/>
    <property type="match status" value="1"/>
</dbReference>
<evidence type="ECO:0000256" key="6">
    <source>
        <dbReference type="ARBA" id="ARBA00022729"/>
    </source>
</evidence>
<comment type="similarity">
    <text evidence="3">Belongs to the multicopper oxidase family.</text>
</comment>
<dbReference type="Pfam" id="PF07731">
    <property type="entry name" value="Cu-oxidase_2"/>
    <property type="match status" value="1"/>
</dbReference>
<name>A0AAJ0HEU8_9PEZI</name>
<evidence type="ECO:0000256" key="2">
    <source>
        <dbReference type="ARBA" id="ARBA00001935"/>
    </source>
</evidence>
<dbReference type="Pfam" id="PF07732">
    <property type="entry name" value="Cu-oxidase_3"/>
    <property type="match status" value="1"/>
</dbReference>
<keyword evidence="6 12" id="KW-0732">Signal</keyword>
<dbReference type="InterPro" id="IPR011706">
    <property type="entry name" value="Cu-oxidase_C"/>
</dbReference>
<evidence type="ECO:0000256" key="4">
    <source>
        <dbReference type="ARBA" id="ARBA00012297"/>
    </source>
</evidence>
<protein>
    <recommendedName>
        <fullName evidence="4">laccase</fullName>
        <ecNumber evidence="4">1.10.3.2</ecNumber>
    </recommendedName>
</protein>
<evidence type="ECO:0000256" key="1">
    <source>
        <dbReference type="ARBA" id="ARBA00000349"/>
    </source>
</evidence>
<dbReference type="FunFam" id="2.60.40.420:FF:000046">
    <property type="entry name" value="Multicopper oxidase"/>
    <property type="match status" value="1"/>
</dbReference>
<evidence type="ECO:0000256" key="9">
    <source>
        <dbReference type="ARBA" id="ARBA00023157"/>
    </source>
</evidence>
<evidence type="ECO:0000256" key="10">
    <source>
        <dbReference type="ARBA" id="ARBA00023180"/>
    </source>
</evidence>
<sequence length="600" mass="65037">MRFFTLAAGLAQASLFSSLVATSPSPNPIHQISPRAESCNSASNRACWTKGFDVNTDWEANTPSTGVTRTYKLTITEEDNYVCADGQIKEKAMLVNGKFPGPVITADWGDRVSVTVINSLRANGTSIHFHGIRHRNNNINDGVSGVTECPIPPGGRKTYTFLATQYGTSWYHSHYSSQYANGVTGSIVINGPASLPYDIDLGAFPISDWYYGAADNIYARVNDPTNPFIPGSPGSPPPSDNIFFNGTNINPSGPGGSYAKVVLTPGKRHLLRLINPSVDNTFTVSIVGHSMTIVANDFVPINAYTTRSLYLGVGERYDVTIDASQPVANYWINVTFAASGVCGTSKNPHPAAILGYAGADDKDPKDRGVVPPDSLCADQLGLQPIVGRQVPRDQFTAAPSQSLSVKLEVDSSVSKVFWKVNESAIDVSWEQPTLELIAQGNNSFPTPESIITIPDDSEWSFWLIQNLSPIPHPMHLHGHDFVIIGRSSSPANPLSPSAGPVTFNLETDGGSLNFDNPPRRDAAMLPSFGWLLVAFKNDNPGAWLFHCHVAWHVSQGLSVLFLEKKDKIPKVMDLGDLEPNCKAWREYLPSNPFPKPDSGL</sequence>
<dbReference type="PROSITE" id="PS00080">
    <property type="entry name" value="MULTICOPPER_OXIDASE2"/>
    <property type="match status" value="1"/>
</dbReference>
<evidence type="ECO:0000256" key="8">
    <source>
        <dbReference type="ARBA" id="ARBA00023008"/>
    </source>
</evidence>
<evidence type="ECO:0000256" key="7">
    <source>
        <dbReference type="ARBA" id="ARBA00023002"/>
    </source>
</evidence>
<organism evidence="16 17">
    <name type="scientific">Lasiosphaeria hispida</name>
    <dbReference type="NCBI Taxonomy" id="260671"/>
    <lineage>
        <taxon>Eukaryota</taxon>
        <taxon>Fungi</taxon>
        <taxon>Dikarya</taxon>
        <taxon>Ascomycota</taxon>
        <taxon>Pezizomycotina</taxon>
        <taxon>Sordariomycetes</taxon>
        <taxon>Sordariomycetidae</taxon>
        <taxon>Sordariales</taxon>
        <taxon>Lasiosphaeriaceae</taxon>
        <taxon>Lasiosphaeria</taxon>
    </lineage>
</organism>
<proteinExistence type="inferred from homology"/>
<gene>
    <name evidence="16" type="ORF">B0T25DRAFT_244511</name>
</gene>
<reference evidence="16" key="2">
    <citation type="submission" date="2023-06" db="EMBL/GenBank/DDBJ databases">
        <authorList>
            <consortium name="Lawrence Berkeley National Laboratory"/>
            <person name="Haridas S."/>
            <person name="Hensen N."/>
            <person name="Bonometti L."/>
            <person name="Westerberg I."/>
            <person name="Brannstrom I.O."/>
            <person name="Guillou S."/>
            <person name="Cros-Aarteil S."/>
            <person name="Calhoun S."/>
            <person name="Kuo A."/>
            <person name="Mondo S."/>
            <person name="Pangilinan J."/>
            <person name="Riley R."/>
            <person name="Labutti K."/>
            <person name="Andreopoulos B."/>
            <person name="Lipzen A."/>
            <person name="Chen C."/>
            <person name="Yanf M."/>
            <person name="Daum C."/>
            <person name="Ng V."/>
            <person name="Clum A."/>
            <person name="Steindorff A."/>
            <person name="Ohm R."/>
            <person name="Martin F."/>
            <person name="Silar P."/>
            <person name="Natvig D."/>
            <person name="Lalanne C."/>
            <person name="Gautier V."/>
            <person name="Ament-Velasquez S.L."/>
            <person name="Kruys A."/>
            <person name="Hutchinson M.I."/>
            <person name="Powell A.J."/>
            <person name="Barry K."/>
            <person name="Miller A.N."/>
            <person name="Grigoriev I.V."/>
            <person name="Debuchy R."/>
            <person name="Gladieux P."/>
            <person name="Thoren M.H."/>
            <person name="Johannesson H."/>
        </authorList>
    </citation>
    <scope>NUCLEOTIDE SEQUENCE</scope>
    <source>
        <strain evidence="16">CBS 955.72</strain>
    </source>
</reference>
<evidence type="ECO:0000259" key="15">
    <source>
        <dbReference type="Pfam" id="PF07732"/>
    </source>
</evidence>
<dbReference type="InterPro" id="IPR033138">
    <property type="entry name" value="Cu_oxidase_CS"/>
</dbReference>